<organism evidence="1 2">
    <name type="scientific">Cymbomonas tetramitiformis</name>
    <dbReference type="NCBI Taxonomy" id="36881"/>
    <lineage>
        <taxon>Eukaryota</taxon>
        <taxon>Viridiplantae</taxon>
        <taxon>Chlorophyta</taxon>
        <taxon>Pyramimonadophyceae</taxon>
        <taxon>Pyramimonadales</taxon>
        <taxon>Pyramimonadaceae</taxon>
        <taxon>Cymbomonas</taxon>
    </lineage>
</organism>
<keyword evidence="2" id="KW-1185">Reference proteome</keyword>
<protein>
    <submittedName>
        <fullName evidence="1">Uncharacterized protein</fullName>
    </submittedName>
</protein>
<dbReference type="EMBL" id="LGRX02035555">
    <property type="protein sequence ID" value="KAK3234133.1"/>
    <property type="molecule type" value="Genomic_DNA"/>
</dbReference>
<accession>A0AAE0BCL7</accession>
<dbReference type="AlphaFoldDB" id="A0AAE0BCL7"/>
<name>A0AAE0BCL7_9CHLO</name>
<sequence>MRSLTAATKLIIHEKKATTGDLEMLLNPKDREHVRRLWQKTVIKHTTQGEVRDRMLADHRLLANMPTKEAFNFAARVIHKYYTKLV</sequence>
<gene>
    <name evidence="1" type="ORF">CYMTET_55622</name>
</gene>
<proteinExistence type="predicted"/>
<comment type="caution">
    <text evidence="1">The sequence shown here is derived from an EMBL/GenBank/DDBJ whole genome shotgun (WGS) entry which is preliminary data.</text>
</comment>
<dbReference type="Proteomes" id="UP001190700">
    <property type="component" value="Unassembled WGS sequence"/>
</dbReference>
<evidence type="ECO:0000313" key="1">
    <source>
        <dbReference type="EMBL" id="KAK3234133.1"/>
    </source>
</evidence>
<evidence type="ECO:0000313" key="2">
    <source>
        <dbReference type="Proteomes" id="UP001190700"/>
    </source>
</evidence>
<reference evidence="1 2" key="1">
    <citation type="journal article" date="2015" name="Genome Biol. Evol.">
        <title>Comparative Genomics of a Bacterivorous Green Alga Reveals Evolutionary Causalities and Consequences of Phago-Mixotrophic Mode of Nutrition.</title>
        <authorList>
            <person name="Burns J.A."/>
            <person name="Paasch A."/>
            <person name="Narechania A."/>
            <person name="Kim E."/>
        </authorList>
    </citation>
    <scope>NUCLEOTIDE SEQUENCE [LARGE SCALE GENOMIC DNA]</scope>
    <source>
        <strain evidence="1 2">PLY_AMNH</strain>
    </source>
</reference>